<dbReference type="InterPro" id="IPR023393">
    <property type="entry name" value="START-like_dom_sf"/>
</dbReference>
<dbReference type="EMBL" id="CP136895">
    <property type="protein sequence ID" value="WOL12136.1"/>
    <property type="molecule type" value="Genomic_DNA"/>
</dbReference>
<name>A0AAQ3QK81_9LILI</name>
<dbReference type="CDD" id="cd07816">
    <property type="entry name" value="Bet_v1-like"/>
    <property type="match status" value="1"/>
</dbReference>
<evidence type="ECO:0000256" key="1">
    <source>
        <dbReference type="ARBA" id="ARBA00009744"/>
    </source>
</evidence>
<evidence type="ECO:0000313" key="3">
    <source>
        <dbReference type="EMBL" id="WOL12136.1"/>
    </source>
</evidence>
<feature type="domain" description="Bet v I/Major latex protein" evidence="2">
    <location>
        <begin position="6"/>
        <end position="157"/>
    </location>
</feature>
<gene>
    <name evidence="3" type="ORF">Cni_G20901</name>
</gene>
<dbReference type="GO" id="GO:0004864">
    <property type="term" value="F:protein phosphatase inhibitor activity"/>
    <property type="evidence" value="ECO:0007669"/>
    <property type="project" value="InterPro"/>
</dbReference>
<evidence type="ECO:0000313" key="4">
    <source>
        <dbReference type="Proteomes" id="UP001327560"/>
    </source>
</evidence>
<protein>
    <submittedName>
        <fullName evidence="3">MLP-like protein</fullName>
    </submittedName>
</protein>
<dbReference type="FunFam" id="3.30.530.20:FF:000007">
    <property type="entry name" value="Major pollen allergen Bet v 1-A"/>
    <property type="match status" value="1"/>
</dbReference>
<dbReference type="AlphaFoldDB" id="A0AAQ3QK81"/>
<reference evidence="3 4" key="1">
    <citation type="submission" date="2023-10" db="EMBL/GenBank/DDBJ databases">
        <title>Chromosome-scale genome assembly provides insights into flower coloration mechanisms of Canna indica.</title>
        <authorList>
            <person name="Li C."/>
        </authorList>
    </citation>
    <scope>NUCLEOTIDE SEQUENCE [LARGE SCALE GENOMIC DNA]</scope>
    <source>
        <tissue evidence="3">Flower</tissue>
    </source>
</reference>
<evidence type="ECO:0000259" key="2">
    <source>
        <dbReference type="SMART" id="SM01037"/>
    </source>
</evidence>
<organism evidence="3 4">
    <name type="scientific">Canna indica</name>
    <name type="common">Indian-shot</name>
    <dbReference type="NCBI Taxonomy" id="4628"/>
    <lineage>
        <taxon>Eukaryota</taxon>
        <taxon>Viridiplantae</taxon>
        <taxon>Streptophyta</taxon>
        <taxon>Embryophyta</taxon>
        <taxon>Tracheophyta</taxon>
        <taxon>Spermatophyta</taxon>
        <taxon>Magnoliopsida</taxon>
        <taxon>Liliopsida</taxon>
        <taxon>Zingiberales</taxon>
        <taxon>Cannaceae</taxon>
        <taxon>Canna</taxon>
    </lineage>
</organism>
<dbReference type="PANTHER" id="PTHR31907">
    <property type="entry name" value="MLP-LIKE PROTEIN 423"/>
    <property type="match status" value="1"/>
</dbReference>
<dbReference type="SMART" id="SM01037">
    <property type="entry name" value="Bet_v_1"/>
    <property type="match status" value="1"/>
</dbReference>
<dbReference type="InterPro" id="IPR024949">
    <property type="entry name" value="Bet_v_I_allergen"/>
</dbReference>
<dbReference type="InterPro" id="IPR051761">
    <property type="entry name" value="MLP-like_ligand-binding"/>
</dbReference>
<dbReference type="GO" id="GO:0038023">
    <property type="term" value="F:signaling receptor activity"/>
    <property type="evidence" value="ECO:0007669"/>
    <property type="project" value="InterPro"/>
</dbReference>
<dbReference type="GO" id="GO:0006952">
    <property type="term" value="P:defense response"/>
    <property type="evidence" value="ECO:0007669"/>
    <property type="project" value="InterPro"/>
</dbReference>
<dbReference type="GO" id="GO:0009738">
    <property type="term" value="P:abscisic acid-activated signaling pathway"/>
    <property type="evidence" value="ECO:0007669"/>
    <property type="project" value="InterPro"/>
</dbReference>
<accession>A0AAQ3QK81</accession>
<dbReference type="GO" id="GO:0010427">
    <property type="term" value="F:abscisic acid binding"/>
    <property type="evidence" value="ECO:0007669"/>
    <property type="project" value="InterPro"/>
</dbReference>
<keyword evidence="4" id="KW-1185">Reference proteome</keyword>
<dbReference type="Pfam" id="PF00407">
    <property type="entry name" value="Bet_v_1"/>
    <property type="match status" value="1"/>
</dbReference>
<sequence>MASNYCNSAVAVLEMEAKSSPAKFWEALLDSTNLFPKLFPDRYKSIEIIHGDGLRAGTVRLIKYGEGMPMITFAEQEIEVVNHVERLMSYSIMDGEMMSFFKRYKGSLKVEAKDDGGSLVRYCAEVDKVSEEVPDPDAIMEVLDKCFKELDVYLMNNKD</sequence>
<dbReference type="SUPFAM" id="SSF55961">
    <property type="entry name" value="Bet v1-like"/>
    <property type="match status" value="1"/>
</dbReference>
<dbReference type="PRINTS" id="PR00634">
    <property type="entry name" value="BETALLERGEN"/>
</dbReference>
<dbReference type="InterPro" id="IPR000916">
    <property type="entry name" value="Bet_v_I/MLP"/>
</dbReference>
<proteinExistence type="inferred from homology"/>
<dbReference type="Proteomes" id="UP001327560">
    <property type="component" value="Chromosome 6"/>
</dbReference>
<comment type="similarity">
    <text evidence="1">Belongs to the BetVI family.</text>
</comment>
<dbReference type="Gene3D" id="3.30.530.20">
    <property type="match status" value="1"/>
</dbReference>